<evidence type="ECO:0000313" key="4">
    <source>
        <dbReference type="Proteomes" id="UP001472677"/>
    </source>
</evidence>
<keyword evidence="4" id="KW-1185">Reference proteome</keyword>
<gene>
    <name evidence="3" type="ORF">V6N12_030595</name>
</gene>
<dbReference type="Proteomes" id="UP001472677">
    <property type="component" value="Unassembled WGS sequence"/>
</dbReference>
<comment type="caution">
    <text evidence="3">The sequence shown here is derived from an EMBL/GenBank/DDBJ whole genome shotgun (WGS) entry which is preliminary data.</text>
</comment>
<dbReference type="PANTHER" id="PTHR11908">
    <property type="entry name" value="XANTHINE DEHYDROGENASE"/>
    <property type="match status" value="1"/>
</dbReference>
<sequence length="209" mass="23353">MDVQSQQLRELEIARMGGFHPIHGRFSGFHASQCGYCIPGMCVSLYSALVNAADKTSGPEPHACKSFAADVDIWDLTPVGEKEKVMKENIFHQILLQYCFMVDIWTGDRHENITLEELLERPQLVFNSVLLSINIPCWKCTSLFKCCLLNAFLAEVSFCKDSAAGVVVNNRGLAFGTKHSVRANNVEEFLSAKLLDGVFYTRLQLESTV</sequence>
<reference evidence="3 4" key="1">
    <citation type="journal article" date="2024" name="G3 (Bethesda)">
        <title>Genome assembly of Hibiscus sabdariffa L. provides insights into metabolisms of medicinal natural products.</title>
        <authorList>
            <person name="Kim T."/>
        </authorList>
    </citation>
    <scope>NUCLEOTIDE SEQUENCE [LARGE SCALE GENOMIC DNA]</scope>
    <source>
        <strain evidence="3">TK-2024</strain>
        <tissue evidence="3">Old leaves</tissue>
    </source>
</reference>
<proteinExistence type="predicted"/>
<name>A0ABR1ZMG0_9ROSI</name>
<organism evidence="3 4">
    <name type="scientific">Hibiscus sabdariffa</name>
    <name type="common">roselle</name>
    <dbReference type="NCBI Taxonomy" id="183260"/>
    <lineage>
        <taxon>Eukaryota</taxon>
        <taxon>Viridiplantae</taxon>
        <taxon>Streptophyta</taxon>
        <taxon>Embryophyta</taxon>
        <taxon>Tracheophyta</taxon>
        <taxon>Spermatophyta</taxon>
        <taxon>Magnoliopsida</taxon>
        <taxon>eudicotyledons</taxon>
        <taxon>Gunneridae</taxon>
        <taxon>Pentapetalae</taxon>
        <taxon>rosids</taxon>
        <taxon>malvids</taxon>
        <taxon>Malvales</taxon>
        <taxon>Malvaceae</taxon>
        <taxon>Malvoideae</taxon>
        <taxon>Hibiscus</taxon>
    </lineage>
</organism>
<dbReference type="Gene3D" id="1.10.150.120">
    <property type="entry name" value="[2Fe-2S]-binding domain"/>
    <property type="match status" value="1"/>
</dbReference>
<accession>A0ABR1ZMG0</accession>
<evidence type="ECO:0000313" key="3">
    <source>
        <dbReference type="EMBL" id="KAK8481840.1"/>
    </source>
</evidence>
<evidence type="ECO:0000259" key="2">
    <source>
        <dbReference type="Pfam" id="PF01799"/>
    </source>
</evidence>
<dbReference type="Pfam" id="PF01799">
    <property type="entry name" value="Fer2_2"/>
    <property type="match status" value="1"/>
</dbReference>
<feature type="domain" description="[2Fe-2S]-binding" evidence="2">
    <location>
        <begin position="17"/>
        <end position="56"/>
    </location>
</feature>
<dbReference type="InterPro" id="IPR016208">
    <property type="entry name" value="Ald_Oxase/xanthine_DH-like"/>
</dbReference>
<dbReference type="SUPFAM" id="SSF47741">
    <property type="entry name" value="CO dehydrogenase ISP C-domain like"/>
    <property type="match status" value="1"/>
</dbReference>
<dbReference type="InterPro" id="IPR036884">
    <property type="entry name" value="2Fe-2S-bd_dom_sf"/>
</dbReference>
<dbReference type="EMBL" id="JBBPBM010001808">
    <property type="protein sequence ID" value="KAK8481840.1"/>
    <property type="molecule type" value="Genomic_DNA"/>
</dbReference>
<dbReference type="InterPro" id="IPR002888">
    <property type="entry name" value="2Fe-2S-bd"/>
</dbReference>
<dbReference type="PANTHER" id="PTHR11908:SF132">
    <property type="entry name" value="ALDEHYDE OXIDASE 1-RELATED"/>
    <property type="match status" value="1"/>
</dbReference>
<protein>
    <recommendedName>
        <fullName evidence="2">[2Fe-2S]-binding domain-containing protein</fullName>
    </recommendedName>
</protein>
<evidence type="ECO:0000256" key="1">
    <source>
        <dbReference type="ARBA" id="ARBA00022505"/>
    </source>
</evidence>
<keyword evidence="1" id="KW-0500">Molybdenum</keyword>